<dbReference type="InterPro" id="IPR050792">
    <property type="entry name" value="ADP-ribosylglycohydrolase"/>
</dbReference>
<keyword evidence="2" id="KW-0378">Hydrolase</keyword>
<evidence type="ECO:0000256" key="2">
    <source>
        <dbReference type="ARBA" id="ARBA00022801"/>
    </source>
</evidence>
<dbReference type="InterPro" id="IPR036705">
    <property type="entry name" value="Ribosyl_crysJ1_sf"/>
</dbReference>
<dbReference type="AlphaFoldDB" id="A0A1E3L1P9"/>
<dbReference type="SUPFAM" id="SSF101478">
    <property type="entry name" value="ADP-ribosylglycohydrolase"/>
    <property type="match status" value="1"/>
</dbReference>
<feature type="binding site" evidence="3">
    <location>
        <position position="271"/>
    </location>
    <ligand>
        <name>Mg(2+)</name>
        <dbReference type="ChEBI" id="CHEBI:18420"/>
        <label>1</label>
    </ligand>
</feature>
<dbReference type="EC" id="2.5.1.3" evidence="4"/>
<comment type="similarity">
    <text evidence="1">Belongs to the ADP-ribosylglycohydrolase family.</text>
</comment>
<evidence type="ECO:0000256" key="3">
    <source>
        <dbReference type="PIRSR" id="PIRSR605502-1"/>
    </source>
</evidence>
<dbReference type="GO" id="GO:0046872">
    <property type="term" value="F:metal ion binding"/>
    <property type="evidence" value="ECO:0007669"/>
    <property type="project" value="UniProtKB-KW"/>
</dbReference>
<feature type="binding site" evidence="3">
    <location>
        <position position="57"/>
    </location>
    <ligand>
        <name>Mg(2+)</name>
        <dbReference type="ChEBI" id="CHEBI:18420"/>
        <label>1</label>
    </ligand>
</feature>
<reference evidence="4 5" key="1">
    <citation type="submission" date="2016-08" db="EMBL/GenBank/DDBJ databases">
        <title>Genome sequencing of Paenibacillus sp. TI45-13ar, isolated from Korean traditional nuruk.</title>
        <authorList>
            <person name="Kim S.-J."/>
        </authorList>
    </citation>
    <scope>NUCLEOTIDE SEQUENCE [LARGE SCALE GENOMIC DNA]</scope>
    <source>
        <strain evidence="4 5">TI45-13ar</strain>
    </source>
</reference>
<dbReference type="RefSeq" id="WP_069328435.1">
    <property type="nucleotide sequence ID" value="NZ_MDER01000051.1"/>
</dbReference>
<sequence length="317" mass="35316">MSFINHSSKDGIIGLLVGDAVGVPYEFLDRSIIARQPAVDMIGYGTHQQPAGTWSDDGALTVALLVSLVHHPQLDTIDLGRRFIQWYRQGLWGAHYEVFDIGIATRKAIALIEKDPNHPEQAGGHDEYSNGNGSLMRILPLIYKLVDQDASTRLDWITRVSSLTHRHPVSILGGIIYVEIGIQLLQASSRMTIKDGYQKACQIINSEYADYPEIERYQRLLSGSIDQFPIEEISSSGYVVHTLEASIWVLLHTSNYRDAVLQAVNLGEDTDTTAAVAGGLAGIHYGYDQIPSDWIKQLARLEEMLEYCEQFDQQGES</sequence>
<keyword evidence="5" id="KW-1185">Reference proteome</keyword>
<dbReference type="Pfam" id="PF03747">
    <property type="entry name" value="ADP_ribosyl_GH"/>
    <property type="match status" value="1"/>
</dbReference>
<gene>
    <name evidence="4" type="ORF">PTI45_03038</name>
</gene>
<dbReference type="GO" id="GO:0016787">
    <property type="term" value="F:hydrolase activity"/>
    <property type="evidence" value="ECO:0007669"/>
    <property type="project" value="UniProtKB-KW"/>
</dbReference>
<comment type="cofactor">
    <cofactor evidence="3">
        <name>Mg(2+)</name>
        <dbReference type="ChEBI" id="CHEBI:18420"/>
    </cofactor>
    <text evidence="3">Binds 2 magnesium ions per subunit.</text>
</comment>
<accession>A0A1E3L1P9</accession>
<evidence type="ECO:0000256" key="1">
    <source>
        <dbReference type="ARBA" id="ARBA00010702"/>
    </source>
</evidence>
<organism evidence="4 5">
    <name type="scientific">Paenibacillus nuruki</name>
    <dbReference type="NCBI Taxonomy" id="1886670"/>
    <lineage>
        <taxon>Bacteria</taxon>
        <taxon>Bacillati</taxon>
        <taxon>Bacillota</taxon>
        <taxon>Bacilli</taxon>
        <taxon>Bacillales</taxon>
        <taxon>Paenibacillaceae</taxon>
        <taxon>Paenibacillus</taxon>
    </lineage>
</organism>
<feature type="binding site" evidence="3">
    <location>
        <position position="269"/>
    </location>
    <ligand>
        <name>Mg(2+)</name>
        <dbReference type="ChEBI" id="CHEBI:18420"/>
        <label>1</label>
    </ligand>
</feature>
<comment type="caution">
    <text evidence="4">The sequence shown here is derived from an EMBL/GenBank/DDBJ whole genome shotgun (WGS) entry which is preliminary data.</text>
</comment>
<dbReference type="EMBL" id="MDER01000051">
    <property type="protein sequence ID" value="ODP27583.1"/>
    <property type="molecule type" value="Genomic_DNA"/>
</dbReference>
<name>A0A1E3L1P9_9BACL</name>
<proteinExistence type="inferred from homology"/>
<feature type="binding site" evidence="3">
    <location>
        <position position="56"/>
    </location>
    <ligand>
        <name>Mg(2+)</name>
        <dbReference type="ChEBI" id="CHEBI:18420"/>
        <label>1</label>
    </ligand>
</feature>
<keyword evidence="3" id="KW-0479">Metal-binding</keyword>
<feature type="binding site" evidence="3">
    <location>
        <position position="272"/>
    </location>
    <ligand>
        <name>Mg(2+)</name>
        <dbReference type="ChEBI" id="CHEBI:18420"/>
        <label>1</label>
    </ligand>
</feature>
<dbReference type="Proteomes" id="UP000094578">
    <property type="component" value="Unassembled WGS sequence"/>
</dbReference>
<dbReference type="STRING" id="1886670.PTI45_03038"/>
<dbReference type="GO" id="GO:0004789">
    <property type="term" value="F:thiamine-phosphate diphosphorylase activity"/>
    <property type="evidence" value="ECO:0007669"/>
    <property type="project" value="UniProtKB-EC"/>
</dbReference>
<dbReference type="InterPro" id="IPR005502">
    <property type="entry name" value="Ribosyl_crysJ1"/>
</dbReference>
<dbReference type="PANTHER" id="PTHR16222">
    <property type="entry name" value="ADP-RIBOSYLGLYCOHYDROLASE"/>
    <property type="match status" value="1"/>
</dbReference>
<evidence type="ECO:0000313" key="5">
    <source>
        <dbReference type="Proteomes" id="UP000094578"/>
    </source>
</evidence>
<keyword evidence="3" id="KW-0460">Magnesium</keyword>
<dbReference type="Gene3D" id="1.10.4080.10">
    <property type="entry name" value="ADP-ribosylation/Crystallin J1"/>
    <property type="match status" value="1"/>
</dbReference>
<dbReference type="PATRIC" id="fig|1886670.3.peg.3086"/>
<evidence type="ECO:0000313" key="4">
    <source>
        <dbReference type="EMBL" id="ODP27583.1"/>
    </source>
</evidence>
<feature type="binding site" evidence="3">
    <location>
        <position position="55"/>
    </location>
    <ligand>
        <name>Mg(2+)</name>
        <dbReference type="ChEBI" id="CHEBI:18420"/>
        <label>1</label>
    </ligand>
</feature>
<protein>
    <submittedName>
        <fullName evidence="4">Thiamine phosphate synthase</fullName>
        <ecNumber evidence="4">2.5.1.3</ecNumber>
    </submittedName>
</protein>
<dbReference type="PANTHER" id="PTHR16222:SF24">
    <property type="entry name" value="ADP-RIBOSYLHYDROLASE ARH3"/>
    <property type="match status" value="1"/>
</dbReference>
<keyword evidence="4" id="KW-0808">Transferase</keyword>